<evidence type="ECO:0000313" key="1">
    <source>
        <dbReference type="EMBL" id="GFH55448.1"/>
    </source>
</evidence>
<keyword evidence="2" id="KW-1185">Reference proteome</keyword>
<comment type="caution">
    <text evidence="1">The sequence shown here is derived from an EMBL/GenBank/DDBJ whole genome shotgun (WGS) entry which is preliminary data.</text>
</comment>
<dbReference type="Proteomes" id="UP001054902">
    <property type="component" value="Unassembled WGS sequence"/>
</dbReference>
<protein>
    <submittedName>
        <fullName evidence="1">Uncharacterized protein</fullName>
    </submittedName>
</protein>
<name>A0AAD3D077_9STRA</name>
<dbReference type="EMBL" id="BLLK01000049">
    <property type="protein sequence ID" value="GFH55448.1"/>
    <property type="molecule type" value="Genomic_DNA"/>
</dbReference>
<gene>
    <name evidence="1" type="ORF">CTEN210_11924</name>
</gene>
<sequence length="219" mass="24552">MENAKPGHTVEFHGLKGAAHLNGTQGHLVRFLKNEKRWVVRLDGDEYKTVNAKPDNLKRVEPKKVIYQNPLTGQYMTPTSTSRPVTAPSTIVNGGIQALHHTVLDTYHKLKKGGIVVSFGNDYMFAIEYDGPHGSAGIYGEMVYVDKNPLALRVVRERGCQRANELGRNFLAGETIRYIDTTDEEAFFGLLMMYKQHLSTQGYIDVKSGLKLFNIQLAK</sequence>
<proteinExistence type="predicted"/>
<dbReference type="AlphaFoldDB" id="A0AAD3D077"/>
<organism evidence="1 2">
    <name type="scientific">Chaetoceros tenuissimus</name>
    <dbReference type="NCBI Taxonomy" id="426638"/>
    <lineage>
        <taxon>Eukaryota</taxon>
        <taxon>Sar</taxon>
        <taxon>Stramenopiles</taxon>
        <taxon>Ochrophyta</taxon>
        <taxon>Bacillariophyta</taxon>
        <taxon>Coscinodiscophyceae</taxon>
        <taxon>Chaetocerotophycidae</taxon>
        <taxon>Chaetocerotales</taxon>
        <taxon>Chaetocerotaceae</taxon>
        <taxon>Chaetoceros</taxon>
    </lineage>
</organism>
<evidence type="ECO:0000313" key="2">
    <source>
        <dbReference type="Proteomes" id="UP001054902"/>
    </source>
</evidence>
<accession>A0AAD3D077</accession>
<reference evidence="1 2" key="1">
    <citation type="journal article" date="2021" name="Sci. Rep.">
        <title>The genome of the diatom Chaetoceros tenuissimus carries an ancient integrated fragment of an extant virus.</title>
        <authorList>
            <person name="Hongo Y."/>
            <person name="Kimura K."/>
            <person name="Takaki Y."/>
            <person name="Yoshida Y."/>
            <person name="Baba S."/>
            <person name="Kobayashi G."/>
            <person name="Nagasaki K."/>
            <person name="Hano T."/>
            <person name="Tomaru Y."/>
        </authorList>
    </citation>
    <scope>NUCLEOTIDE SEQUENCE [LARGE SCALE GENOMIC DNA]</scope>
    <source>
        <strain evidence="1 2">NIES-3715</strain>
    </source>
</reference>